<dbReference type="InterPro" id="IPR051916">
    <property type="entry name" value="GPI-anchor_lipid_remodeler"/>
</dbReference>
<dbReference type="EMBL" id="CP014342">
    <property type="protein sequence ID" value="AMX83636.1"/>
    <property type="molecule type" value="Genomic_DNA"/>
</dbReference>
<dbReference type="RefSeq" id="WP_063165927.1">
    <property type="nucleotide sequence ID" value="NZ_CP014342.1"/>
</dbReference>
<dbReference type="GeneID" id="32406660"/>
<sequence>MHHAFSPSVSLGANQLGIARQYGNGLLSRYPIATHQSHSLNMGLKMAEGRSLLEAIIDVQGQPFAGYVTHLSLNPFLHRRQTDFIIGQLDRQPFPSLIMGDWNMRPGSKPWNKMTRKMDDVWQKAGTGNGDTYPSFRPRRRLDYIFISRQLHAIDAQVVAIRPTASDHLPLRATLRLD</sequence>
<gene>
    <name evidence="2" type="ORF">GS3922_08145</name>
</gene>
<organism evidence="2 3">
    <name type="scientific">Geobacillus subterraneus</name>
    <dbReference type="NCBI Taxonomy" id="129338"/>
    <lineage>
        <taxon>Bacteria</taxon>
        <taxon>Bacillati</taxon>
        <taxon>Bacillota</taxon>
        <taxon>Bacilli</taxon>
        <taxon>Bacillales</taxon>
        <taxon>Anoxybacillaceae</taxon>
        <taxon>Geobacillus</taxon>
    </lineage>
</organism>
<feature type="domain" description="Endonuclease/exonuclease/phosphatase" evidence="1">
    <location>
        <begin position="18"/>
        <end position="168"/>
    </location>
</feature>
<dbReference type="InterPro" id="IPR036691">
    <property type="entry name" value="Endo/exonu/phosph_ase_sf"/>
</dbReference>
<evidence type="ECO:0000313" key="2">
    <source>
        <dbReference type="EMBL" id="AMX83636.1"/>
    </source>
</evidence>
<dbReference type="SUPFAM" id="SSF56219">
    <property type="entry name" value="DNase I-like"/>
    <property type="match status" value="1"/>
</dbReference>
<reference evidence="2 3" key="1">
    <citation type="submission" date="2016-02" db="EMBL/GenBank/DDBJ databases">
        <title>Complete genome sequence of Geobacillus subterraneus KCTC 3922T.</title>
        <authorList>
            <person name="Lee D.-W."/>
            <person name="Lee Y.-J."/>
            <person name="Lee S.-J."/>
            <person name="Park G.-S."/>
            <person name="Lee S.-J."/>
            <person name="Shin J.-H."/>
        </authorList>
    </citation>
    <scope>NUCLEOTIDE SEQUENCE [LARGE SCALE GENOMIC DNA]</scope>
    <source>
        <strain evidence="2 3">KCTC 3922</strain>
    </source>
</reference>
<evidence type="ECO:0000259" key="1">
    <source>
        <dbReference type="Pfam" id="PF03372"/>
    </source>
</evidence>
<dbReference type="Proteomes" id="UP000076226">
    <property type="component" value="Chromosome"/>
</dbReference>
<dbReference type="Gene3D" id="3.60.10.10">
    <property type="entry name" value="Endonuclease/exonuclease/phosphatase"/>
    <property type="match status" value="1"/>
</dbReference>
<accession>A0ABN4NG90</accession>
<protein>
    <recommendedName>
        <fullName evidence="1">Endonuclease/exonuclease/phosphatase domain-containing protein</fullName>
    </recommendedName>
</protein>
<dbReference type="Pfam" id="PF03372">
    <property type="entry name" value="Exo_endo_phos"/>
    <property type="match status" value="1"/>
</dbReference>
<dbReference type="PANTHER" id="PTHR14859:SF15">
    <property type="entry name" value="ENDONUCLEASE_EXONUCLEASE_PHOSPHATASE DOMAIN-CONTAINING PROTEIN"/>
    <property type="match status" value="1"/>
</dbReference>
<dbReference type="InterPro" id="IPR005135">
    <property type="entry name" value="Endo/exonuclease/phosphatase"/>
</dbReference>
<dbReference type="PANTHER" id="PTHR14859">
    <property type="entry name" value="CALCOFLUOR WHITE HYPERSENSITIVE PROTEIN PRECURSOR"/>
    <property type="match status" value="1"/>
</dbReference>
<keyword evidence="3" id="KW-1185">Reference proteome</keyword>
<proteinExistence type="predicted"/>
<evidence type="ECO:0000313" key="3">
    <source>
        <dbReference type="Proteomes" id="UP000076226"/>
    </source>
</evidence>
<name>A0ABN4NG90_9BACL</name>